<keyword evidence="6 9" id="KW-0460">Magnesium</keyword>
<dbReference type="InterPro" id="IPR011611">
    <property type="entry name" value="PfkB_dom"/>
</dbReference>
<feature type="binding site" evidence="9">
    <location>
        <position position="285"/>
    </location>
    <ligand>
        <name>K(+)</name>
        <dbReference type="ChEBI" id="CHEBI:29103"/>
    </ligand>
</feature>
<keyword evidence="4 9" id="KW-0418">Kinase</keyword>
<evidence type="ECO:0000256" key="5">
    <source>
        <dbReference type="ARBA" id="ARBA00022840"/>
    </source>
</evidence>
<dbReference type="InterPro" id="IPR002139">
    <property type="entry name" value="Ribo/fructo_kinase"/>
</dbReference>
<keyword evidence="3 9" id="KW-0547">Nucleotide-binding</keyword>
<evidence type="ECO:0000313" key="12">
    <source>
        <dbReference type="Proteomes" id="UP000515708"/>
    </source>
</evidence>
<dbReference type="AlphaFoldDB" id="A0A7D8AJD6"/>
<dbReference type="GO" id="GO:0046872">
    <property type="term" value="F:metal ion binding"/>
    <property type="evidence" value="ECO:0007669"/>
    <property type="project" value="UniProtKB-KW"/>
</dbReference>
<feature type="binding site" evidence="9">
    <location>
        <position position="288"/>
    </location>
    <ligand>
        <name>K(+)</name>
        <dbReference type="ChEBI" id="CHEBI:29103"/>
    </ligand>
</feature>
<comment type="caution">
    <text evidence="9">Lacks conserved residue(s) required for the propagation of feature annotation.</text>
</comment>
<evidence type="ECO:0000256" key="2">
    <source>
        <dbReference type="ARBA" id="ARBA00022723"/>
    </source>
</evidence>
<evidence type="ECO:0000256" key="4">
    <source>
        <dbReference type="ARBA" id="ARBA00022777"/>
    </source>
</evidence>
<keyword evidence="2 9" id="KW-0479">Metal-binding</keyword>
<comment type="activity regulation">
    <text evidence="9">Activated by a monovalent cation that binds near, but not in, the active site. The most likely occupant of the site in vivo is potassium. Ion binding induces a conformational change that may alter substrate affinity.</text>
</comment>
<dbReference type="PANTHER" id="PTHR10584">
    <property type="entry name" value="SUGAR KINASE"/>
    <property type="match status" value="1"/>
</dbReference>
<dbReference type="EMBL" id="CP043732">
    <property type="protein sequence ID" value="QMU97046.1"/>
    <property type="molecule type" value="Genomic_DNA"/>
</dbReference>
<comment type="subcellular location">
    <subcellularLocation>
        <location evidence="9">Cytoplasm</location>
    </subcellularLocation>
</comment>
<dbReference type="Gene3D" id="3.40.1190.20">
    <property type="match status" value="1"/>
</dbReference>
<dbReference type="CDD" id="cd01174">
    <property type="entry name" value="ribokinase"/>
    <property type="match status" value="1"/>
</dbReference>
<feature type="binding site" evidence="9">
    <location>
        <begin position="245"/>
        <end position="246"/>
    </location>
    <ligand>
        <name>ATP</name>
        <dbReference type="ChEBI" id="CHEBI:30616"/>
    </ligand>
</feature>
<evidence type="ECO:0000256" key="9">
    <source>
        <dbReference type="HAMAP-Rule" id="MF_01987"/>
    </source>
</evidence>
<dbReference type="InterPro" id="IPR011877">
    <property type="entry name" value="Ribokinase"/>
</dbReference>
<evidence type="ECO:0000256" key="8">
    <source>
        <dbReference type="ARBA" id="ARBA00023277"/>
    </source>
</evidence>
<protein>
    <recommendedName>
        <fullName evidence="9">Ribokinase</fullName>
        <shortName evidence="9">RK</shortName>
        <ecNumber evidence="9">2.7.1.15</ecNumber>
    </recommendedName>
</protein>
<name>A0A7D8AJD6_9MICO</name>
<reference evidence="11 12" key="1">
    <citation type="journal article" date="2020" name="Front. Microbiol.">
        <title>Design of Bacterial Strain-Specific qPCR Assays Using NGS Data and Publicly Available Resources and Its Application to Track Biocontrol Strains.</title>
        <authorList>
            <person name="Hernandez I."/>
            <person name="Sant C."/>
            <person name="Martinez R."/>
            <person name="Fernandez C."/>
        </authorList>
    </citation>
    <scope>NUCLEOTIDE SEQUENCE [LARGE SCALE GENOMIC DNA]</scope>
    <source>
        <strain evidence="11 12">B24</strain>
    </source>
</reference>
<dbReference type="Pfam" id="PF00294">
    <property type="entry name" value="PfkB"/>
    <property type="match status" value="1"/>
</dbReference>
<evidence type="ECO:0000259" key="10">
    <source>
        <dbReference type="Pfam" id="PF00294"/>
    </source>
</evidence>
<evidence type="ECO:0000256" key="3">
    <source>
        <dbReference type="ARBA" id="ARBA00022741"/>
    </source>
</evidence>
<evidence type="ECO:0000313" key="11">
    <source>
        <dbReference type="EMBL" id="QMU97046.1"/>
    </source>
</evidence>
<comment type="similarity">
    <text evidence="9">Belongs to the carbohydrate kinase PfkB family. Ribokinase subfamily.</text>
</comment>
<dbReference type="SUPFAM" id="SSF53613">
    <property type="entry name" value="Ribokinase-like"/>
    <property type="match status" value="1"/>
</dbReference>
<feature type="binding site" evidence="9">
    <location>
        <begin position="214"/>
        <end position="219"/>
    </location>
    <ligand>
        <name>ATP</name>
        <dbReference type="ChEBI" id="CHEBI:30616"/>
    </ligand>
</feature>
<dbReference type="InterPro" id="IPR029056">
    <property type="entry name" value="Ribokinase-like"/>
</dbReference>
<feature type="binding site" evidence="9">
    <location>
        <position position="184"/>
    </location>
    <ligand>
        <name>ATP</name>
        <dbReference type="ChEBI" id="CHEBI:30616"/>
    </ligand>
</feature>
<comment type="subunit">
    <text evidence="9">Homodimer.</text>
</comment>
<dbReference type="EC" id="2.7.1.15" evidence="9"/>
<feature type="domain" description="Carbohydrate kinase PfkB" evidence="10">
    <location>
        <begin position="2"/>
        <end position="297"/>
    </location>
</feature>
<feature type="binding site" evidence="9">
    <location>
        <position position="246"/>
    </location>
    <ligand>
        <name>substrate</name>
    </ligand>
</feature>
<gene>
    <name evidence="9" type="primary">rbsK</name>
    <name evidence="11" type="ORF">FVO59_07270</name>
</gene>
<comment type="pathway">
    <text evidence="9">Carbohydrate metabolism; D-ribose degradation; D-ribose 5-phosphate from beta-D-ribopyranose: step 2/2.</text>
</comment>
<feature type="binding site" evidence="9">
    <location>
        <position position="138"/>
    </location>
    <ligand>
        <name>substrate</name>
    </ligand>
</feature>
<keyword evidence="1 9" id="KW-0808">Transferase</keyword>
<comment type="cofactor">
    <cofactor evidence="9">
        <name>Mg(2+)</name>
        <dbReference type="ChEBI" id="CHEBI:18420"/>
    </cofactor>
    <text evidence="9">Requires a divalent cation, most likely magnesium in vivo, as an electrophilic catalyst to aid phosphoryl group transfer. It is the chelate of the metal and the nucleotide that is the actual substrate.</text>
</comment>
<proteinExistence type="inferred from homology"/>
<keyword evidence="9" id="KW-0963">Cytoplasm</keyword>
<evidence type="ECO:0000256" key="1">
    <source>
        <dbReference type="ARBA" id="ARBA00022679"/>
    </source>
</evidence>
<feature type="binding site" evidence="9">
    <location>
        <position position="240"/>
    </location>
    <ligand>
        <name>K(+)</name>
        <dbReference type="ChEBI" id="CHEBI:29103"/>
    </ligand>
</feature>
<evidence type="ECO:0000256" key="7">
    <source>
        <dbReference type="ARBA" id="ARBA00022958"/>
    </source>
</evidence>
<feature type="binding site" evidence="9">
    <location>
        <begin position="10"/>
        <end position="12"/>
    </location>
    <ligand>
        <name>substrate</name>
    </ligand>
</feature>
<comment type="function">
    <text evidence="9">Catalyzes the phosphorylation of ribose at O-5 in a reaction requiring ATP and magnesium. The resulting D-ribose-5-phosphate can then be used either for sythesis of nucleotides, histidine, and tryptophan, or as a component of the pentose phosphate pathway.</text>
</comment>
<evidence type="ECO:0000256" key="6">
    <source>
        <dbReference type="ARBA" id="ARBA00022842"/>
    </source>
</evidence>
<dbReference type="PRINTS" id="PR00990">
    <property type="entry name" value="RIBOKINASE"/>
</dbReference>
<feature type="active site" description="Proton acceptor" evidence="9">
    <location>
        <position position="246"/>
    </location>
</feature>
<accession>A0A7D8AJD6</accession>
<feature type="binding site" evidence="9">
    <location>
        <begin position="38"/>
        <end position="42"/>
    </location>
    <ligand>
        <name>substrate</name>
    </ligand>
</feature>
<sequence>MSVVIVGSVNQDVVARVARIPMPGETVLGSSLTRSGGGKGANQAVAARRAGGAEVAFVGAVGADADGALLRAALEHDGIDVSGLAEVDGPSGTALIAVDEHAENTIVVVPGANAALGRLTDAQRAVVTRSRVLLTQLEVPASFVLDAAHARPADAWHVLNAAPSAPFARAADALFATTDVLVVNEHEALEIAGETALEKAVVALSARVRSLVVTLGAKGSLVAVDGERVEVAAIRADAVDTTGAGDTFCGVLAARLAASGRRPDEADAGLLADAARWGAAASAISVTRSGAQDAVPTATEVAHLRRESE</sequence>
<keyword evidence="5 9" id="KW-0067">ATP-binding</keyword>
<feature type="binding site" evidence="9">
    <location>
        <position position="242"/>
    </location>
    <ligand>
        <name>K(+)</name>
        <dbReference type="ChEBI" id="CHEBI:29103"/>
    </ligand>
</feature>
<comment type="catalytic activity">
    <reaction evidence="9">
        <text>D-ribose + ATP = D-ribose 5-phosphate + ADP + H(+)</text>
        <dbReference type="Rhea" id="RHEA:13697"/>
        <dbReference type="ChEBI" id="CHEBI:15378"/>
        <dbReference type="ChEBI" id="CHEBI:30616"/>
        <dbReference type="ChEBI" id="CHEBI:47013"/>
        <dbReference type="ChEBI" id="CHEBI:78346"/>
        <dbReference type="ChEBI" id="CHEBI:456216"/>
        <dbReference type="EC" id="2.7.1.15"/>
    </reaction>
</comment>
<dbReference type="GO" id="GO:0019303">
    <property type="term" value="P:D-ribose catabolic process"/>
    <property type="evidence" value="ECO:0007669"/>
    <property type="project" value="UniProtKB-UniRule"/>
</dbReference>
<dbReference type="PANTHER" id="PTHR10584:SF166">
    <property type="entry name" value="RIBOKINASE"/>
    <property type="match status" value="1"/>
</dbReference>
<dbReference type="GO" id="GO:0004747">
    <property type="term" value="F:ribokinase activity"/>
    <property type="evidence" value="ECO:0007669"/>
    <property type="project" value="UniProtKB-UniRule"/>
</dbReference>
<organism evidence="11 12">
    <name type="scientific">Microbacterium esteraromaticum</name>
    <dbReference type="NCBI Taxonomy" id="57043"/>
    <lineage>
        <taxon>Bacteria</taxon>
        <taxon>Bacillati</taxon>
        <taxon>Actinomycetota</taxon>
        <taxon>Actinomycetes</taxon>
        <taxon>Micrococcales</taxon>
        <taxon>Microbacteriaceae</taxon>
        <taxon>Microbacterium</taxon>
    </lineage>
</organism>
<dbReference type="Proteomes" id="UP000515708">
    <property type="component" value="Chromosome"/>
</dbReference>
<feature type="binding site" evidence="9">
    <location>
        <position position="290"/>
    </location>
    <ligand>
        <name>K(+)</name>
        <dbReference type="ChEBI" id="CHEBI:29103"/>
    </ligand>
</feature>
<keyword evidence="7 9" id="KW-0630">Potassium</keyword>
<keyword evidence="8 9" id="KW-0119">Carbohydrate metabolism</keyword>
<dbReference type="HAMAP" id="MF_01987">
    <property type="entry name" value="Ribokinase"/>
    <property type="match status" value="1"/>
</dbReference>
<dbReference type="UniPathway" id="UPA00916">
    <property type="reaction ID" value="UER00889"/>
</dbReference>
<dbReference type="GO" id="GO:0005829">
    <property type="term" value="C:cytosol"/>
    <property type="evidence" value="ECO:0007669"/>
    <property type="project" value="TreeGrafter"/>
</dbReference>
<dbReference type="GO" id="GO:0005524">
    <property type="term" value="F:ATP binding"/>
    <property type="evidence" value="ECO:0007669"/>
    <property type="project" value="UniProtKB-UniRule"/>
</dbReference>
<dbReference type="RefSeq" id="WP_182256130.1">
    <property type="nucleotide sequence ID" value="NZ_CP043732.1"/>
</dbReference>